<dbReference type="EMBL" id="OVEO01000010">
    <property type="protein sequence ID" value="SPQ98734.1"/>
    <property type="molecule type" value="Genomic_DNA"/>
</dbReference>
<organism evidence="1 2">
    <name type="scientific">Plasmodiophora brassicae</name>
    <name type="common">Clubroot disease agent</name>
    <dbReference type="NCBI Taxonomy" id="37360"/>
    <lineage>
        <taxon>Eukaryota</taxon>
        <taxon>Sar</taxon>
        <taxon>Rhizaria</taxon>
        <taxon>Endomyxa</taxon>
        <taxon>Phytomyxea</taxon>
        <taxon>Plasmodiophorida</taxon>
        <taxon>Plasmodiophoridae</taxon>
        <taxon>Plasmodiophora</taxon>
    </lineage>
</organism>
<proteinExistence type="predicted"/>
<name>A0A3P3YF13_PLABS</name>
<reference evidence="1 2" key="1">
    <citation type="submission" date="2018-03" db="EMBL/GenBank/DDBJ databases">
        <authorList>
            <person name="Fogelqvist J."/>
        </authorList>
    </citation>
    <scope>NUCLEOTIDE SEQUENCE [LARGE SCALE GENOMIC DNA]</scope>
</reference>
<gene>
    <name evidence="1" type="ORF">PLBR_LOCUS5949</name>
</gene>
<sequence>MMVMTTTGGSSWRRICRRRLSTATPAPVSRCRTRAGEYGDVPASGMSGGGRSVRFVSDLDAVAPGAPFGVAWPEVLSGATAANVLDRVDRAGCAEHLVAIRCPFNVFEAVPSEVVDLVSSRGVTLVADRALLLKNRRPGSSQATFTKLRSTLSPHAEMDLVKLVRNGFNSIMYLESQARKADNLPADVREGLTWAHRMAAKYDQIMNLYVWERALRDRIRPSLDRALEYLHADKARTDWASRYKEAFETFLYRFTLAVEHAAFHENAAVNALLDEACPALRHIECVETKAATIIHAAGADVLFSPDSTIDVSFAGAFALSREDARQALKVIADAPRLYFEETEGEKTVALLPC</sequence>
<protein>
    <submittedName>
        <fullName evidence="1">Uncharacterized protein</fullName>
    </submittedName>
</protein>
<evidence type="ECO:0000313" key="2">
    <source>
        <dbReference type="Proteomes" id="UP000290189"/>
    </source>
</evidence>
<accession>A0A3P3YF13</accession>
<evidence type="ECO:0000313" key="1">
    <source>
        <dbReference type="EMBL" id="SPQ98734.1"/>
    </source>
</evidence>
<geneLocation type="mitochondrion" evidence="1"/>
<dbReference type="Proteomes" id="UP000290189">
    <property type="component" value="Unassembled WGS sequence"/>
</dbReference>
<dbReference type="AlphaFoldDB" id="A0A3P3YF13"/>
<keyword evidence="1" id="KW-0496">Mitochondrion</keyword>